<protein>
    <recommendedName>
        <fullName evidence="3">BTB domain-containing protein</fullName>
    </recommendedName>
</protein>
<sequence>MPPLSNLSSIFGTSWRSHYTLSDSSDTVLTLKNPTALFAVWDEPDGVASTQSPANSSSNTPVVFRVSSQNLIQASHWFKTALTGSWTENSDRSVSAEGWDPEAMDIVLRAVHNRTGTIPRKVTLEMLCKIAVLVDYYGLHDALHFFCAVWIDLLRNPLPTVYGRDLILWICISSIFASTDILNIVKKVAIEHNTGEVRTLGLPISQCVINDVDTRRAAELERHIASLNLVKRNLLNGTAGCSFECRSILLGAIVQYMHNEGVEDFMRLPFKGCSVVETTKKIQEIHSPSRDWHKPTLSRSSSCSFSLSSLIKAAYQDDDDNWGFGGLINGKGKKEGYKGAKKAWTETSLEDVWGI</sequence>
<keyword evidence="2" id="KW-1185">Reference proteome</keyword>
<gene>
    <name evidence="1" type="ORF">B0T25DRAFT_505739</name>
</gene>
<dbReference type="AlphaFoldDB" id="A0AAJ0MD60"/>
<reference evidence="1" key="1">
    <citation type="journal article" date="2023" name="Mol. Phylogenet. Evol.">
        <title>Genome-scale phylogeny and comparative genomics of the fungal order Sordariales.</title>
        <authorList>
            <person name="Hensen N."/>
            <person name="Bonometti L."/>
            <person name="Westerberg I."/>
            <person name="Brannstrom I.O."/>
            <person name="Guillou S."/>
            <person name="Cros-Aarteil S."/>
            <person name="Calhoun S."/>
            <person name="Haridas S."/>
            <person name="Kuo A."/>
            <person name="Mondo S."/>
            <person name="Pangilinan J."/>
            <person name="Riley R."/>
            <person name="LaButti K."/>
            <person name="Andreopoulos B."/>
            <person name="Lipzen A."/>
            <person name="Chen C."/>
            <person name="Yan M."/>
            <person name="Daum C."/>
            <person name="Ng V."/>
            <person name="Clum A."/>
            <person name="Steindorff A."/>
            <person name="Ohm R.A."/>
            <person name="Martin F."/>
            <person name="Silar P."/>
            <person name="Natvig D.O."/>
            <person name="Lalanne C."/>
            <person name="Gautier V."/>
            <person name="Ament-Velasquez S.L."/>
            <person name="Kruys A."/>
            <person name="Hutchinson M.I."/>
            <person name="Powell A.J."/>
            <person name="Barry K."/>
            <person name="Miller A.N."/>
            <person name="Grigoriev I.V."/>
            <person name="Debuchy R."/>
            <person name="Gladieux P."/>
            <person name="Hiltunen Thoren M."/>
            <person name="Johannesson H."/>
        </authorList>
    </citation>
    <scope>NUCLEOTIDE SEQUENCE</scope>
    <source>
        <strain evidence="1">CBS 955.72</strain>
    </source>
</reference>
<name>A0AAJ0MD60_9PEZI</name>
<dbReference type="Proteomes" id="UP001275084">
    <property type="component" value="Unassembled WGS sequence"/>
</dbReference>
<reference evidence="1" key="2">
    <citation type="submission" date="2023-06" db="EMBL/GenBank/DDBJ databases">
        <authorList>
            <consortium name="Lawrence Berkeley National Laboratory"/>
            <person name="Haridas S."/>
            <person name="Hensen N."/>
            <person name="Bonometti L."/>
            <person name="Westerberg I."/>
            <person name="Brannstrom I.O."/>
            <person name="Guillou S."/>
            <person name="Cros-Aarteil S."/>
            <person name="Calhoun S."/>
            <person name="Kuo A."/>
            <person name="Mondo S."/>
            <person name="Pangilinan J."/>
            <person name="Riley R."/>
            <person name="Labutti K."/>
            <person name="Andreopoulos B."/>
            <person name="Lipzen A."/>
            <person name="Chen C."/>
            <person name="Yanf M."/>
            <person name="Daum C."/>
            <person name="Ng V."/>
            <person name="Clum A."/>
            <person name="Steindorff A."/>
            <person name="Ohm R."/>
            <person name="Martin F."/>
            <person name="Silar P."/>
            <person name="Natvig D."/>
            <person name="Lalanne C."/>
            <person name="Gautier V."/>
            <person name="Ament-Velasquez S.L."/>
            <person name="Kruys A."/>
            <person name="Hutchinson M.I."/>
            <person name="Powell A.J."/>
            <person name="Barry K."/>
            <person name="Miller A.N."/>
            <person name="Grigoriev I.V."/>
            <person name="Debuchy R."/>
            <person name="Gladieux P."/>
            <person name="Thoren M.H."/>
            <person name="Johannesson H."/>
        </authorList>
    </citation>
    <scope>NUCLEOTIDE SEQUENCE</scope>
    <source>
        <strain evidence="1">CBS 955.72</strain>
    </source>
</reference>
<dbReference type="SUPFAM" id="SSF54695">
    <property type="entry name" value="POZ domain"/>
    <property type="match status" value="1"/>
</dbReference>
<dbReference type="Gene3D" id="3.30.710.10">
    <property type="entry name" value="Potassium Channel Kv1.1, Chain A"/>
    <property type="match status" value="1"/>
</dbReference>
<accession>A0AAJ0MD60</accession>
<evidence type="ECO:0000313" key="2">
    <source>
        <dbReference type="Proteomes" id="UP001275084"/>
    </source>
</evidence>
<evidence type="ECO:0008006" key="3">
    <source>
        <dbReference type="Google" id="ProtNLM"/>
    </source>
</evidence>
<proteinExistence type="predicted"/>
<organism evidence="1 2">
    <name type="scientific">Lasiosphaeria hispida</name>
    <dbReference type="NCBI Taxonomy" id="260671"/>
    <lineage>
        <taxon>Eukaryota</taxon>
        <taxon>Fungi</taxon>
        <taxon>Dikarya</taxon>
        <taxon>Ascomycota</taxon>
        <taxon>Pezizomycotina</taxon>
        <taxon>Sordariomycetes</taxon>
        <taxon>Sordariomycetidae</taxon>
        <taxon>Sordariales</taxon>
        <taxon>Lasiosphaeriaceae</taxon>
        <taxon>Lasiosphaeria</taxon>
    </lineage>
</organism>
<dbReference type="InterPro" id="IPR011333">
    <property type="entry name" value="SKP1/BTB/POZ_sf"/>
</dbReference>
<comment type="caution">
    <text evidence="1">The sequence shown here is derived from an EMBL/GenBank/DDBJ whole genome shotgun (WGS) entry which is preliminary data.</text>
</comment>
<dbReference type="EMBL" id="JAUIQD010000005">
    <property type="protein sequence ID" value="KAK3350291.1"/>
    <property type="molecule type" value="Genomic_DNA"/>
</dbReference>
<evidence type="ECO:0000313" key="1">
    <source>
        <dbReference type="EMBL" id="KAK3350291.1"/>
    </source>
</evidence>